<evidence type="ECO:0000256" key="1">
    <source>
        <dbReference type="ARBA" id="ARBA00022679"/>
    </source>
</evidence>
<evidence type="ECO:0000259" key="6">
    <source>
        <dbReference type="PROSITE" id="PS51186"/>
    </source>
</evidence>
<comment type="pathway">
    <text evidence="3">Aromatic compound metabolism; melatonin biosynthesis; melatonin from serotonin: step 1/2.</text>
</comment>
<dbReference type="Pfam" id="PF00583">
    <property type="entry name" value="Acetyltransf_1"/>
    <property type="match status" value="1"/>
</dbReference>
<dbReference type="IntAct" id="A0A1D6M6P1">
    <property type="interactions" value="2"/>
</dbReference>
<dbReference type="InterPro" id="IPR016181">
    <property type="entry name" value="Acyl_CoA_acyltransferase"/>
</dbReference>
<evidence type="ECO:0000256" key="5">
    <source>
        <dbReference type="ARBA" id="ARBA00043260"/>
    </source>
</evidence>
<dbReference type="EC" id="2.3.1.87" evidence="4"/>
<name>A0A1D6M6P1_MAIZE</name>
<organism evidence="7">
    <name type="scientific">Zea mays</name>
    <name type="common">Maize</name>
    <dbReference type="NCBI Taxonomy" id="4577"/>
    <lineage>
        <taxon>Eukaryota</taxon>
        <taxon>Viridiplantae</taxon>
        <taxon>Streptophyta</taxon>
        <taxon>Embryophyta</taxon>
        <taxon>Tracheophyta</taxon>
        <taxon>Spermatophyta</taxon>
        <taxon>Magnoliopsida</taxon>
        <taxon>Liliopsida</taxon>
        <taxon>Poales</taxon>
        <taxon>Poaceae</taxon>
        <taxon>PACMAD clade</taxon>
        <taxon>Panicoideae</taxon>
        <taxon>Andropogonodae</taxon>
        <taxon>Andropogoneae</taxon>
        <taxon>Tripsacinae</taxon>
        <taxon>Zea</taxon>
    </lineage>
</organism>
<dbReference type="GO" id="GO:0004059">
    <property type="term" value="F:aralkylamine N-acetyltransferase activity"/>
    <property type="evidence" value="ECO:0007669"/>
    <property type="project" value="UniProtKB-EC"/>
</dbReference>
<dbReference type="PROSITE" id="PS51186">
    <property type="entry name" value="GNAT"/>
    <property type="match status" value="1"/>
</dbReference>
<dbReference type="EMBL" id="CM000782">
    <property type="protein sequence ID" value="AQK86743.1"/>
    <property type="molecule type" value="Genomic_DNA"/>
</dbReference>
<dbReference type="InterPro" id="IPR000182">
    <property type="entry name" value="GNAT_dom"/>
</dbReference>
<keyword evidence="2" id="KW-0012">Acyltransferase</keyword>
<dbReference type="SMR" id="A0A1D6M6P1"/>
<dbReference type="CDD" id="cd04301">
    <property type="entry name" value="NAT_SF"/>
    <property type="match status" value="1"/>
</dbReference>
<dbReference type="SUPFAM" id="SSF55729">
    <property type="entry name" value="Acyl-CoA N-acyltransferases (Nat)"/>
    <property type="match status" value="1"/>
</dbReference>
<sequence length="267" mass="29506">MPPAFAAAPSSSICGVRIPTVRRFEAQSTVSTPRFMRNRVAGKAPLPALQCTTLSELPTCCIHAFGFQSYGQKNGNAFVFSLLKNNSSTETVEPPPAPLEVEEPLPVEIVLLERTLPDGSTEQILFSSAGDVDVYDLQALCNKVGWPRRPLSKIAASLRNSYLVATLYSIIRSSETEGEEKKQLIGMARATSDHAFNATIWDVLVDPSYQGQGLGKALMEKVIRTLLQRDINNITLFADNKVIDFYKNLGFEVDPQGIKGMFWYPRF</sequence>
<evidence type="ECO:0000256" key="2">
    <source>
        <dbReference type="ARBA" id="ARBA00023315"/>
    </source>
</evidence>
<dbReference type="InParanoid" id="A0A1D6M6P1"/>
<evidence type="ECO:0000256" key="4">
    <source>
        <dbReference type="ARBA" id="ARBA00039114"/>
    </source>
</evidence>
<dbReference type="STRING" id="4577.A0A1D6M6P1"/>
<dbReference type="PANTHER" id="PTHR43626">
    <property type="entry name" value="ACYL-COA N-ACYLTRANSFERASE"/>
    <property type="match status" value="1"/>
</dbReference>
<gene>
    <name evidence="7" type="ORF">ZEAMMB73_Zm00001d038491</name>
</gene>
<keyword evidence="5" id="KW-0471">Melatonin biosynthesis</keyword>
<dbReference type="GO" id="GO:0005737">
    <property type="term" value="C:cytoplasm"/>
    <property type="evidence" value="ECO:0007669"/>
    <property type="project" value="UniProtKB-ARBA"/>
</dbReference>
<dbReference type="ExpressionAtlas" id="A0A1D6M6P1">
    <property type="expression patterns" value="baseline and differential"/>
</dbReference>
<dbReference type="PANTHER" id="PTHR43626:SF4">
    <property type="entry name" value="GCN5-RELATED N-ACETYLTRANSFERASE 2, CHLOROPLASTIC"/>
    <property type="match status" value="1"/>
</dbReference>
<proteinExistence type="predicted"/>
<protein>
    <recommendedName>
        <fullName evidence="4">aralkylamine N-acetyltransferase</fullName>
        <ecNumber evidence="4">2.3.1.87</ecNumber>
    </recommendedName>
</protein>
<dbReference type="Gene3D" id="3.40.630.30">
    <property type="match status" value="1"/>
</dbReference>
<dbReference type="FunFam" id="3.40.630.30:FF:000059">
    <property type="entry name" value="Putative acetyltransferase NSI"/>
    <property type="match status" value="1"/>
</dbReference>
<evidence type="ECO:0000256" key="3">
    <source>
        <dbReference type="ARBA" id="ARBA00037926"/>
    </source>
</evidence>
<reference evidence="7" key="1">
    <citation type="submission" date="2015-12" db="EMBL/GenBank/DDBJ databases">
        <title>Update maize B73 reference genome by single molecule sequencing technologies.</title>
        <authorList>
            <consortium name="Maize Genome Sequencing Project"/>
            <person name="Ware D."/>
        </authorList>
    </citation>
    <scope>NUCLEOTIDE SEQUENCE</scope>
    <source>
        <tissue evidence="7">Seedling</tissue>
    </source>
</reference>
<dbReference type="AlphaFoldDB" id="A0A1D6M6P1"/>
<dbReference type="FunCoup" id="A0A1D6M6P1">
    <property type="interactions" value="1124"/>
</dbReference>
<dbReference type="InterPro" id="IPR045039">
    <property type="entry name" value="NSI-like"/>
</dbReference>
<dbReference type="GO" id="GO:0030187">
    <property type="term" value="P:melatonin biosynthetic process"/>
    <property type="evidence" value="ECO:0007669"/>
    <property type="project" value="UniProtKB-KW"/>
</dbReference>
<accession>A0A1D6M6P1</accession>
<feature type="domain" description="N-acetyltransferase" evidence="6">
    <location>
        <begin position="124"/>
        <end position="267"/>
    </location>
</feature>
<keyword evidence="1 7" id="KW-0808">Transferase</keyword>
<evidence type="ECO:0000313" key="7">
    <source>
        <dbReference type="EMBL" id="AQK86743.1"/>
    </source>
</evidence>